<dbReference type="EMBL" id="JACCJC010000066">
    <property type="protein sequence ID" value="KAF6230568.1"/>
    <property type="molecule type" value="Genomic_DNA"/>
</dbReference>
<organism evidence="3 4">
    <name type="scientific">Letharia columbiana</name>
    <dbReference type="NCBI Taxonomy" id="112416"/>
    <lineage>
        <taxon>Eukaryota</taxon>
        <taxon>Fungi</taxon>
        <taxon>Dikarya</taxon>
        <taxon>Ascomycota</taxon>
        <taxon>Pezizomycotina</taxon>
        <taxon>Lecanoromycetes</taxon>
        <taxon>OSLEUM clade</taxon>
        <taxon>Lecanoromycetidae</taxon>
        <taxon>Lecanorales</taxon>
        <taxon>Lecanorineae</taxon>
        <taxon>Parmeliaceae</taxon>
        <taxon>Letharia</taxon>
    </lineage>
</organism>
<dbReference type="RefSeq" id="XP_037160036.1">
    <property type="nucleotide sequence ID" value="XM_037312987.1"/>
</dbReference>
<evidence type="ECO:0000313" key="4">
    <source>
        <dbReference type="Proteomes" id="UP000578531"/>
    </source>
</evidence>
<gene>
    <name evidence="3" type="ORF">HO173_011105</name>
</gene>
<keyword evidence="4" id="KW-1185">Reference proteome</keyword>
<comment type="caution">
    <text evidence="3">The sequence shown here is derived from an EMBL/GenBank/DDBJ whole genome shotgun (WGS) entry which is preliminary data.</text>
</comment>
<proteinExistence type="predicted"/>
<dbReference type="AlphaFoldDB" id="A0A8H6FL74"/>
<keyword evidence="1" id="KW-0175">Coiled coil</keyword>
<sequence>MEHRQDTSAEISELKHTITRLKIQIEDLDRYLGAIRKELGFYKTMVEDCRNVFEKYPDPEREEKRTSESEGGGGMSAAVGGLKISDD</sequence>
<evidence type="ECO:0000256" key="2">
    <source>
        <dbReference type="SAM" id="MobiDB-lite"/>
    </source>
</evidence>
<feature type="region of interest" description="Disordered" evidence="2">
    <location>
        <begin position="57"/>
        <end position="87"/>
    </location>
</feature>
<feature type="compositionally biased region" description="Basic and acidic residues" evidence="2">
    <location>
        <begin position="57"/>
        <end position="68"/>
    </location>
</feature>
<evidence type="ECO:0000313" key="3">
    <source>
        <dbReference type="EMBL" id="KAF6230568.1"/>
    </source>
</evidence>
<dbReference type="Proteomes" id="UP000578531">
    <property type="component" value="Unassembled WGS sequence"/>
</dbReference>
<reference evidence="3 4" key="1">
    <citation type="journal article" date="2020" name="Genomics">
        <title>Complete, high-quality genomes from long-read metagenomic sequencing of two wolf lichen thalli reveals enigmatic genome architecture.</title>
        <authorList>
            <person name="McKenzie S.K."/>
            <person name="Walston R.F."/>
            <person name="Allen J.L."/>
        </authorList>
    </citation>
    <scope>NUCLEOTIDE SEQUENCE [LARGE SCALE GENOMIC DNA]</scope>
    <source>
        <strain evidence="3">WasteWater2</strain>
    </source>
</reference>
<evidence type="ECO:0000256" key="1">
    <source>
        <dbReference type="SAM" id="Coils"/>
    </source>
</evidence>
<accession>A0A8H6FL74</accession>
<protein>
    <submittedName>
        <fullName evidence="3">Uncharacterized protein</fullName>
    </submittedName>
</protein>
<dbReference type="GeneID" id="59292749"/>
<name>A0A8H6FL74_9LECA</name>
<feature type="coiled-coil region" evidence="1">
    <location>
        <begin position="4"/>
        <end position="31"/>
    </location>
</feature>